<gene>
    <name evidence="2" type="ORF">UC8_38520</name>
</gene>
<dbReference type="EMBL" id="CP042914">
    <property type="protein sequence ID" value="QEG41824.1"/>
    <property type="molecule type" value="Genomic_DNA"/>
</dbReference>
<dbReference type="AlphaFoldDB" id="A0A5B9QS58"/>
<evidence type="ECO:0000313" key="3">
    <source>
        <dbReference type="Proteomes" id="UP000325286"/>
    </source>
</evidence>
<feature type="region of interest" description="Disordered" evidence="1">
    <location>
        <begin position="1"/>
        <end position="49"/>
    </location>
</feature>
<keyword evidence="3" id="KW-1185">Reference proteome</keyword>
<evidence type="ECO:0008006" key="4">
    <source>
        <dbReference type="Google" id="ProtNLM"/>
    </source>
</evidence>
<dbReference type="OrthoDB" id="214886at2"/>
<dbReference type="Proteomes" id="UP000325286">
    <property type="component" value="Chromosome"/>
</dbReference>
<proteinExistence type="predicted"/>
<sequence length="440" mass="50004">MDDNAADWATGTDARRPERRRRSQGERERSPNTETGGSPSNTHPPNSHTVSFCDNGFATGDFDWLEYSFGVKWHSSVHGVLMDLLNESKAKLQESTQEFGLIEVPDFGRVIIHRNGRRWGGARGEQLEFKLSIDGTEVLMSGRLRAYKGKPNVVICQSGRDCLLWGGRQRYEEMKLAVQAMGCDIEWERISRADFAMDIVGLSVESLQDIYESDQFVTRCRTTDSFFNRVTRARTGFYAGKSPCRLVAYDKLREVQKKQGTEYIDAMRSRRWGDAIPSAACRIEWQLRRARLKEFGIQTPGDLFDRSGTVFRTLMSDQFRLTAKAVDRENNNQQRATMHPIWAELIEIGTRIFTGKNSDLTPVPRGTTTPVIALKTARGHLKNVFYARGRWFNTYAEVLEAANQELQQIGNTNAEIQADQESFLRDYQAGFVQRGLDNAA</sequence>
<accession>A0A5B9QS58</accession>
<feature type="compositionally biased region" description="Polar residues" evidence="1">
    <location>
        <begin position="32"/>
        <end position="49"/>
    </location>
</feature>
<reference evidence="2 3" key="1">
    <citation type="submission" date="2019-08" db="EMBL/GenBank/DDBJ databases">
        <title>Deep-cultivation of Planctomycetes and their phenomic and genomic characterization uncovers novel biology.</title>
        <authorList>
            <person name="Wiegand S."/>
            <person name="Jogler M."/>
            <person name="Boedeker C."/>
            <person name="Pinto D."/>
            <person name="Vollmers J."/>
            <person name="Rivas-Marin E."/>
            <person name="Kohn T."/>
            <person name="Peeters S.H."/>
            <person name="Heuer A."/>
            <person name="Rast P."/>
            <person name="Oberbeckmann S."/>
            <person name="Bunk B."/>
            <person name="Jeske O."/>
            <person name="Meyerdierks A."/>
            <person name="Storesund J.E."/>
            <person name="Kallscheuer N."/>
            <person name="Luecker S."/>
            <person name="Lage O.M."/>
            <person name="Pohl T."/>
            <person name="Merkel B.J."/>
            <person name="Hornburger P."/>
            <person name="Mueller R.-W."/>
            <person name="Bruemmer F."/>
            <person name="Labrenz M."/>
            <person name="Spormann A.M."/>
            <person name="Op den Camp H."/>
            <person name="Overmann J."/>
            <person name="Amann R."/>
            <person name="Jetten M.S.M."/>
            <person name="Mascher T."/>
            <person name="Medema M.H."/>
            <person name="Devos D.P."/>
            <person name="Kaster A.-K."/>
            <person name="Ovreas L."/>
            <person name="Rohde M."/>
            <person name="Galperin M.Y."/>
            <person name="Jogler C."/>
        </authorList>
    </citation>
    <scope>NUCLEOTIDE SEQUENCE [LARGE SCALE GENOMIC DNA]</scope>
    <source>
        <strain evidence="2 3">UC8</strain>
    </source>
</reference>
<dbReference type="RefSeq" id="WP_148080403.1">
    <property type="nucleotide sequence ID" value="NZ_CP042914.1"/>
</dbReference>
<name>A0A5B9QS58_9BACT</name>
<protein>
    <recommendedName>
        <fullName evidence="4">Replication initiation factor</fullName>
    </recommendedName>
</protein>
<dbReference type="KEGG" id="rul:UC8_38520"/>
<organism evidence="2 3">
    <name type="scientific">Roseimaritima ulvae</name>
    <dbReference type="NCBI Taxonomy" id="980254"/>
    <lineage>
        <taxon>Bacteria</taxon>
        <taxon>Pseudomonadati</taxon>
        <taxon>Planctomycetota</taxon>
        <taxon>Planctomycetia</taxon>
        <taxon>Pirellulales</taxon>
        <taxon>Pirellulaceae</taxon>
        <taxon>Roseimaritima</taxon>
    </lineage>
</organism>
<evidence type="ECO:0000313" key="2">
    <source>
        <dbReference type="EMBL" id="QEG41824.1"/>
    </source>
</evidence>
<evidence type="ECO:0000256" key="1">
    <source>
        <dbReference type="SAM" id="MobiDB-lite"/>
    </source>
</evidence>